<dbReference type="EMBL" id="CP014223">
    <property type="protein sequence ID" value="AMJ41328.1"/>
    <property type="molecule type" value="Genomic_DNA"/>
</dbReference>
<evidence type="ECO:0000313" key="1">
    <source>
        <dbReference type="EMBL" id="AMJ41328.1"/>
    </source>
</evidence>
<sequence>MENTLNYIQNGGYLIPDLQMKDLDNLPDKIRLKLKLQYAIIKPTKTNKVLKLKRLLL</sequence>
<dbReference type="AlphaFoldDB" id="A0A0X1U8S3"/>
<evidence type="ECO:0000313" key="3">
    <source>
        <dbReference type="Proteomes" id="UP000068026"/>
    </source>
</evidence>
<reference evidence="2" key="4">
    <citation type="submission" date="2016-11" db="EMBL/GenBank/DDBJ databases">
        <authorList>
            <person name="Varghese N."/>
            <person name="Submissions S."/>
        </authorList>
    </citation>
    <scope>NUCLEOTIDE SEQUENCE</scope>
    <source>
        <strain evidence="2">DSM 1682</strain>
    </source>
</reference>
<reference evidence="1 3" key="1">
    <citation type="journal article" date="2016" name="Genome Announc.">
        <title>Complete Genome Sequence of the Amino Acid-Fermenting Clostridium propionicum X2 (DSM 1682).</title>
        <authorList>
            <person name="Poehlein A."/>
            <person name="Schlien K."/>
            <person name="Chowdhury N.P."/>
            <person name="Gottschalk G."/>
            <person name="Buckel W."/>
            <person name="Daniel R."/>
        </authorList>
    </citation>
    <scope>NUCLEOTIDE SEQUENCE [LARGE SCALE GENOMIC DNA]</scope>
    <source>
        <strain evidence="1 3">X2</strain>
    </source>
</reference>
<keyword evidence="3" id="KW-1185">Reference proteome</keyword>
<dbReference type="KEGG" id="cpro:CPRO_17400"/>
<evidence type="ECO:0000313" key="4">
    <source>
        <dbReference type="Proteomes" id="UP000184204"/>
    </source>
</evidence>
<gene>
    <name evidence="1" type="ORF">CPRO_17400</name>
    <name evidence="2" type="ORF">SAMN02745151_02366</name>
</gene>
<name>A0A0X1U8S3_ANAPI</name>
<dbReference type="Proteomes" id="UP000184204">
    <property type="component" value="Unassembled WGS sequence"/>
</dbReference>
<dbReference type="RefSeq" id="WP_159430683.1">
    <property type="nucleotide sequence ID" value="NZ_FQUA01000012.1"/>
</dbReference>
<accession>A0A0X1U8S3</accession>
<dbReference type="EMBL" id="FQUA01000012">
    <property type="protein sequence ID" value="SHE97162.1"/>
    <property type="molecule type" value="Genomic_DNA"/>
</dbReference>
<proteinExistence type="predicted"/>
<protein>
    <submittedName>
        <fullName evidence="2">Uncharacterized protein</fullName>
    </submittedName>
</protein>
<reference evidence="4" key="3">
    <citation type="submission" date="2016-11" db="EMBL/GenBank/DDBJ databases">
        <authorList>
            <person name="Jaros S."/>
            <person name="Januszkiewicz K."/>
            <person name="Wedrychowicz H."/>
        </authorList>
    </citation>
    <scope>NUCLEOTIDE SEQUENCE [LARGE SCALE GENOMIC DNA]</scope>
    <source>
        <strain evidence="4">DSM 1682</strain>
    </source>
</reference>
<reference evidence="3" key="2">
    <citation type="submission" date="2016-01" db="EMBL/GenBank/DDBJ databases">
        <authorList>
            <person name="Poehlein A."/>
            <person name="Schlien K."/>
            <person name="Gottschalk G."/>
            <person name="Buckel W."/>
            <person name="Daniel R."/>
        </authorList>
    </citation>
    <scope>NUCLEOTIDE SEQUENCE [LARGE SCALE GENOMIC DNA]</scope>
    <source>
        <strain evidence="3">X2</strain>
    </source>
</reference>
<evidence type="ECO:0000313" key="2">
    <source>
        <dbReference type="EMBL" id="SHE97162.1"/>
    </source>
</evidence>
<dbReference type="Proteomes" id="UP000068026">
    <property type="component" value="Chromosome"/>
</dbReference>
<organism evidence="2 4">
    <name type="scientific">Anaerotignum propionicum DSM 1682</name>
    <dbReference type="NCBI Taxonomy" id="991789"/>
    <lineage>
        <taxon>Bacteria</taxon>
        <taxon>Bacillati</taxon>
        <taxon>Bacillota</taxon>
        <taxon>Clostridia</taxon>
        <taxon>Lachnospirales</taxon>
        <taxon>Anaerotignaceae</taxon>
        <taxon>Anaerotignum</taxon>
    </lineage>
</organism>